<dbReference type="AlphaFoldDB" id="A0A5P1RCC7"/>
<evidence type="ECO:0000313" key="2">
    <source>
        <dbReference type="EMBL" id="QEQ97253.1"/>
    </source>
</evidence>
<dbReference type="PANTHER" id="PTHR40396:SF1">
    <property type="entry name" value="ATPASE AAA-TYPE CORE DOMAIN-CONTAINING PROTEIN"/>
    <property type="match status" value="1"/>
</dbReference>
<dbReference type="GO" id="GO:0005524">
    <property type="term" value="F:ATP binding"/>
    <property type="evidence" value="ECO:0007669"/>
    <property type="project" value="UniProtKB-KW"/>
</dbReference>
<dbReference type="PANTHER" id="PTHR40396">
    <property type="entry name" value="ATPASE-LIKE PROTEIN"/>
    <property type="match status" value="1"/>
</dbReference>
<reference evidence="2 3" key="1">
    <citation type="journal article" date="2019" name="Biochem. Eng. J.">
        <title>Metabolic engineering of the marine bacteria Neptunomonas concharum for the production of acetoin and meso-2,3-butanediol from acetate.</title>
        <authorList>
            <person name="Li W."/>
            <person name="Pu N."/>
            <person name="Liu C.-X."/>
            <person name="Yuan Q.-P."/>
            <person name="Li Z.-J."/>
        </authorList>
    </citation>
    <scope>NUCLEOTIDE SEQUENCE [LARGE SCALE GENOMIC DNA]</scope>
    <source>
        <strain evidence="2 3">JCM17730</strain>
    </source>
</reference>
<keyword evidence="2" id="KW-0547">Nucleotide-binding</keyword>
<dbReference type="SUPFAM" id="SSF52540">
    <property type="entry name" value="P-loop containing nucleoside triphosphate hydrolases"/>
    <property type="match status" value="1"/>
</dbReference>
<gene>
    <name evidence="2" type="ORF">F0U83_11305</name>
</gene>
<feature type="domain" description="ATPase AAA-type core" evidence="1">
    <location>
        <begin position="52"/>
        <end position="375"/>
    </location>
</feature>
<dbReference type="KEGG" id="ncu:F0U83_11305"/>
<keyword evidence="2" id="KW-0067">ATP-binding</keyword>
<dbReference type="InterPro" id="IPR003959">
    <property type="entry name" value="ATPase_AAA_core"/>
</dbReference>
<dbReference type="Proteomes" id="UP000324760">
    <property type="component" value="Chromosome"/>
</dbReference>
<dbReference type="GO" id="GO:0016887">
    <property type="term" value="F:ATP hydrolysis activity"/>
    <property type="evidence" value="ECO:0007669"/>
    <property type="project" value="InterPro"/>
</dbReference>
<proteinExistence type="predicted"/>
<keyword evidence="3" id="KW-1185">Reference proteome</keyword>
<sequence>MLIDFSLQNYSSFNSKQELSMLASTSTKENYNLNNTKQINAYGINSLLKSASIFGANASGKSNFAAALNTLKSLVLESLDSINDKTVKKVVPFLLKENLFDKPTEFEITFLAMDNMYRYGISIEQGVISEEWLYWTKTSRETQLFHREGQKVVFNQRSFSEAKSFVHKEGDSWNIEKTKPFVPFVSVLSQFNGKKSVVVTDWFQKLNVISGLDDYGFKEFTIDLFEENSEFKEWSLEILKSLQIEDIIVDETEENLPLLKKGSLDDSDLDDALSKLHSFIEKNKIKKKLIKIVKVNPETGKFYSFPLSLESEGTKKLIYLLGPLYDVIKNEEILIVDEFDNKFHTLLCKFIIDLYHKSNQGASQLIVTCHDTNLLTKELFRRDQIWFVEKTPLNESEIYSLVEYKEHYTRKEGSYSKDYLSGKYGAIPLFGSIDDLGEILNG</sequence>
<evidence type="ECO:0000313" key="3">
    <source>
        <dbReference type="Proteomes" id="UP000324760"/>
    </source>
</evidence>
<dbReference type="EMBL" id="CP043869">
    <property type="protein sequence ID" value="QEQ97253.1"/>
    <property type="molecule type" value="Genomic_DNA"/>
</dbReference>
<organism evidence="2 3">
    <name type="scientific">Neptunomonas concharum</name>
    <dbReference type="NCBI Taxonomy" id="1031538"/>
    <lineage>
        <taxon>Bacteria</taxon>
        <taxon>Pseudomonadati</taxon>
        <taxon>Pseudomonadota</taxon>
        <taxon>Gammaproteobacteria</taxon>
        <taxon>Oceanospirillales</taxon>
        <taxon>Oceanospirillaceae</taxon>
        <taxon>Neptunomonas</taxon>
    </lineage>
</organism>
<dbReference type="OrthoDB" id="9809324at2"/>
<protein>
    <submittedName>
        <fullName evidence="2">ATP-binding protein</fullName>
    </submittedName>
</protein>
<dbReference type="Pfam" id="PF13304">
    <property type="entry name" value="AAA_21"/>
    <property type="match status" value="1"/>
</dbReference>
<name>A0A5P1RCC7_9GAMM</name>
<accession>A0A5P1RCC7</accession>
<evidence type="ECO:0000259" key="1">
    <source>
        <dbReference type="Pfam" id="PF13304"/>
    </source>
</evidence>
<dbReference type="Gene3D" id="3.40.50.300">
    <property type="entry name" value="P-loop containing nucleotide triphosphate hydrolases"/>
    <property type="match status" value="1"/>
</dbReference>
<dbReference type="InterPro" id="IPR027417">
    <property type="entry name" value="P-loop_NTPase"/>
</dbReference>